<dbReference type="SUPFAM" id="SSF52058">
    <property type="entry name" value="L domain-like"/>
    <property type="match status" value="2"/>
</dbReference>
<dbReference type="InterPro" id="IPR036034">
    <property type="entry name" value="PDZ_sf"/>
</dbReference>
<reference evidence="5 6" key="1">
    <citation type="journal article" date="2015" name="Nat. Commun.">
        <title>Lucilia cuprina genome unlocks parasitic fly biology to underpin future interventions.</title>
        <authorList>
            <person name="Anstead C.A."/>
            <person name="Korhonen P.K."/>
            <person name="Young N.D."/>
            <person name="Hall R.S."/>
            <person name="Jex A.R."/>
            <person name="Murali S.C."/>
            <person name="Hughes D.S."/>
            <person name="Lee S.F."/>
            <person name="Perry T."/>
            <person name="Stroehlein A.J."/>
            <person name="Ansell B.R."/>
            <person name="Breugelmans B."/>
            <person name="Hofmann A."/>
            <person name="Qu J."/>
            <person name="Dugan S."/>
            <person name="Lee S.L."/>
            <person name="Chao H."/>
            <person name="Dinh H."/>
            <person name="Han Y."/>
            <person name="Doddapaneni H.V."/>
            <person name="Worley K.C."/>
            <person name="Muzny D.M."/>
            <person name="Ioannidis P."/>
            <person name="Waterhouse R.M."/>
            <person name="Zdobnov E.M."/>
            <person name="James P.J."/>
            <person name="Bagnall N.H."/>
            <person name="Kotze A.C."/>
            <person name="Gibbs R.A."/>
            <person name="Richards S."/>
            <person name="Batterham P."/>
            <person name="Gasser R.B."/>
        </authorList>
    </citation>
    <scope>NUCLEOTIDE SEQUENCE [LARGE SCALE GENOMIC DNA]</scope>
    <source>
        <strain evidence="5 6">LS</strain>
        <tissue evidence="5">Full body</tissue>
    </source>
</reference>
<dbReference type="Gene3D" id="3.80.10.10">
    <property type="entry name" value="Ribonuclease Inhibitor"/>
    <property type="match status" value="4"/>
</dbReference>
<dbReference type="GO" id="GO:0043113">
    <property type="term" value="P:receptor clustering"/>
    <property type="evidence" value="ECO:0007669"/>
    <property type="project" value="TreeGrafter"/>
</dbReference>
<dbReference type="Pfam" id="PF13855">
    <property type="entry name" value="LRR_8"/>
    <property type="match status" value="1"/>
</dbReference>
<dbReference type="PROSITE" id="PS51450">
    <property type="entry name" value="LRR"/>
    <property type="match status" value="2"/>
</dbReference>
<dbReference type="OMA" id="ACKHLTH"/>
<gene>
    <name evidence="5" type="ORF">FF38_04206</name>
</gene>
<accession>A0A0L0BNN7</accession>
<dbReference type="PROSITE" id="PS50106">
    <property type="entry name" value="PDZ"/>
    <property type="match status" value="1"/>
</dbReference>
<dbReference type="Pfam" id="PF23598">
    <property type="entry name" value="LRR_14"/>
    <property type="match status" value="2"/>
</dbReference>
<keyword evidence="2" id="KW-0433">Leucine-rich repeat</keyword>
<dbReference type="EMBL" id="JRES01001699">
    <property type="protein sequence ID" value="KNC20859.1"/>
    <property type="molecule type" value="Genomic_DNA"/>
</dbReference>
<dbReference type="InterPro" id="IPR032675">
    <property type="entry name" value="LRR_dom_sf"/>
</dbReference>
<dbReference type="PANTHER" id="PTHR23119">
    <property type="entry name" value="DISCS LARGE"/>
    <property type="match status" value="1"/>
</dbReference>
<dbReference type="InterPro" id="IPR001611">
    <property type="entry name" value="Leu-rich_rpt"/>
</dbReference>
<evidence type="ECO:0000313" key="5">
    <source>
        <dbReference type="EMBL" id="KNC20859.1"/>
    </source>
</evidence>
<dbReference type="SMART" id="SM00369">
    <property type="entry name" value="LRR_TYP"/>
    <property type="match status" value="12"/>
</dbReference>
<proteinExistence type="inferred from homology"/>
<dbReference type="FunFam" id="3.80.10.10:FF:000013">
    <property type="entry name" value="Erbin isoform 7"/>
    <property type="match status" value="1"/>
</dbReference>
<evidence type="ECO:0000256" key="3">
    <source>
        <dbReference type="ARBA" id="ARBA00022737"/>
    </source>
</evidence>
<dbReference type="InterPro" id="IPR055414">
    <property type="entry name" value="LRR_R13L4/SHOC2-like"/>
</dbReference>
<dbReference type="InterPro" id="IPR001478">
    <property type="entry name" value="PDZ"/>
</dbReference>
<dbReference type="GO" id="GO:0098887">
    <property type="term" value="P:neurotransmitter receptor transport, endosome to postsynaptic membrane"/>
    <property type="evidence" value="ECO:0007669"/>
    <property type="project" value="TreeGrafter"/>
</dbReference>
<evidence type="ECO:0000313" key="6">
    <source>
        <dbReference type="Proteomes" id="UP000037069"/>
    </source>
</evidence>
<dbReference type="PANTHER" id="PTHR23119:SF50">
    <property type="entry name" value="PDZ DOMAIN-CONTAINING PROTEIN"/>
    <property type="match status" value="1"/>
</dbReference>
<dbReference type="OrthoDB" id="676979at2759"/>
<organism evidence="5 6">
    <name type="scientific">Lucilia cuprina</name>
    <name type="common">Green bottle fly</name>
    <name type="synonym">Australian sheep blowfly</name>
    <dbReference type="NCBI Taxonomy" id="7375"/>
    <lineage>
        <taxon>Eukaryota</taxon>
        <taxon>Metazoa</taxon>
        <taxon>Ecdysozoa</taxon>
        <taxon>Arthropoda</taxon>
        <taxon>Hexapoda</taxon>
        <taxon>Insecta</taxon>
        <taxon>Pterygota</taxon>
        <taxon>Neoptera</taxon>
        <taxon>Endopterygota</taxon>
        <taxon>Diptera</taxon>
        <taxon>Brachycera</taxon>
        <taxon>Muscomorpha</taxon>
        <taxon>Oestroidea</taxon>
        <taxon>Calliphoridae</taxon>
        <taxon>Luciliinae</taxon>
        <taxon>Lucilia</taxon>
    </lineage>
</organism>
<dbReference type="AlphaFoldDB" id="A0A0L0BNN7"/>
<evidence type="ECO:0000256" key="1">
    <source>
        <dbReference type="ARBA" id="ARBA00007772"/>
    </source>
</evidence>
<sequence length="880" mass="100813">MSLSKLFPCFQFRMENNINKLDYSNNILSESFPQVWQYERTLEELNVMSTRINYFPPQLFYCQGLKVLLANNNSLESIPEAIGSLRQLQQLNLSRNFISNVPDNIKSCKHLTHLDLSCNTLQKLPDAITCLISLQELILNETYLEFLPANFGRLVNLRIVELRTNNLISLPKSIQRLTNLQRLDIGCNEFTKLPEVIGELKQLRELWFDFNQIQDFPNQIGKLRELVHCDAHGNCLSYLPNEIGNCRNLEVLTISINNLTALPFSIGMLKSLVTLKCESNELTELPSSISNLENLEELVVSHNKLIRLPNTIGMLRKLRYLFADDNNLRKLPDEICSCSVLSVLSISRNKIAALPDNIGHLTNLKVLNIVQNNIATLPVTLLSLVNLTSLWISNNQSQPLIPLQYADISKKTQLTCFMLPQLGVMQAPVERNNCISIENNVVEEEQLLKDAAISKRRIWFAEETTILRTNPEIGMLPLTTSTSISFNNDKVLLSCTNSTNNTTTISCNNKDLTSENSNIVRASNFKDFLMRSPTPYPKELRLMAKYVHVNNAKTPNNCNNHNQVIFFNENRSDNKTSNQSLQPKNCPEYWSCNTSKEQPLGNISEIDKRNIQVESNFSHENIQSYIQQRQRQDIEIEKDLQKHTENSSNLGQQFVNVENIPKPPPYHIARCFTKKSVDDLTKYEFVRKRQEQNHNFHCFKDMFDDNSQLCLQTGPIFKNLSNKPELNFDFVNNLMVQKIDQKEEASKSEEFKGAENTLTSILSKNELLEPINTLQRSNIFPKTKNRSRTKWLFGAHRNPRVIQVNINLENGRDFEIDILPNKEGIFVVSTSSESNASQLIQPFDKLLEVDGVDFTNISVNEARQVLDNSRPLKSIMLSRK</sequence>
<evidence type="ECO:0000259" key="4">
    <source>
        <dbReference type="PROSITE" id="PS50106"/>
    </source>
</evidence>
<dbReference type="GO" id="GO:0045211">
    <property type="term" value="C:postsynaptic membrane"/>
    <property type="evidence" value="ECO:0007669"/>
    <property type="project" value="TreeGrafter"/>
</dbReference>
<feature type="domain" description="PDZ" evidence="4">
    <location>
        <begin position="803"/>
        <end position="880"/>
    </location>
</feature>
<dbReference type="Gene3D" id="2.30.42.10">
    <property type="match status" value="1"/>
</dbReference>
<dbReference type="Pfam" id="PF00560">
    <property type="entry name" value="LRR_1"/>
    <property type="match status" value="1"/>
</dbReference>
<dbReference type="SUPFAM" id="SSF50156">
    <property type="entry name" value="PDZ domain-like"/>
    <property type="match status" value="1"/>
</dbReference>
<protein>
    <submittedName>
        <fullName evidence="5">Protein lap1</fullName>
    </submittedName>
</protein>
<keyword evidence="6" id="KW-1185">Reference proteome</keyword>
<comment type="similarity">
    <text evidence="1">Belongs to the LAP (LRR and PDZ) protein family.</text>
</comment>
<dbReference type="GO" id="GO:0019901">
    <property type="term" value="F:protein kinase binding"/>
    <property type="evidence" value="ECO:0007669"/>
    <property type="project" value="TreeGrafter"/>
</dbReference>
<dbReference type="SMART" id="SM00364">
    <property type="entry name" value="LRR_BAC"/>
    <property type="match status" value="10"/>
</dbReference>
<keyword evidence="3" id="KW-0677">Repeat</keyword>
<evidence type="ECO:0000256" key="2">
    <source>
        <dbReference type="ARBA" id="ARBA00022614"/>
    </source>
</evidence>
<dbReference type="GO" id="GO:0005912">
    <property type="term" value="C:adherens junction"/>
    <property type="evidence" value="ECO:0007669"/>
    <property type="project" value="TreeGrafter"/>
</dbReference>
<dbReference type="InterPro" id="IPR050614">
    <property type="entry name" value="Synaptic_Scaffolding_LAP-MAGUK"/>
</dbReference>
<dbReference type="GO" id="GO:0098968">
    <property type="term" value="P:neurotransmitter receptor transport postsynaptic membrane to endosome"/>
    <property type="evidence" value="ECO:0007669"/>
    <property type="project" value="TreeGrafter"/>
</dbReference>
<dbReference type="GO" id="GO:0045197">
    <property type="term" value="P:establishment or maintenance of epithelial cell apical/basal polarity"/>
    <property type="evidence" value="ECO:0007669"/>
    <property type="project" value="TreeGrafter"/>
</dbReference>
<dbReference type="Pfam" id="PF00595">
    <property type="entry name" value="PDZ"/>
    <property type="match status" value="1"/>
</dbReference>
<comment type="caution">
    <text evidence="5">The sequence shown here is derived from an EMBL/GenBank/DDBJ whole genome shotgun (WGS) entry which is preliminary data.</text>
</comment>
<dbReference type="InterPro" id="IPR003591">
    <property type="entry name" value="Leu-rich_rpt_typical-subtyp"/>
</dbReference>
<dbReference type="GO" id="GO:0098609">
    <property type="term" value="P:cell-cell adhesion"/>
    <property type="evidence" value="ECO:0007669"/>
    <property type="project" value="TreeGrafter"/>
</dbReference>
<dbReference type="GO" id="GO:0014069">
    <property type="term" value="C:postsynaptic density"/>
    <property type="evidence" value="ECO:0007669"/>
    <property type="project" value="TreeGrafter"/>
</dbReference>
<dbReference type="STRING" id="7375.A0A0L0BNN7"/>
<dbReference type="Proteomes" id="UP000037069">
    <property type="component" value="Unassembled WGS sequence"/>
</dbReference>
<dbReference type="GO" id="GO:0016323">
    <property type="term" value="C:basolateral plasma membrane"/>
    <property type="evidence" value="ECO:0007669"/>
    <property type="project" value="TreeGrafter"/>
</dbReference>
<name>A0A0L0BNN7_LUCCU</name>